<evidence type="ECO:0000256" key="1">
    <source>
        <dbReference type="SAM" id="MobiDB-lite"/>
    </source>
</evidence>
<keyword evidence="3" id="KW-1185">Reference proteome</keyword>
<dbReference type="Proteomes" id="UP001177670">
    <property type="component" value="Unassembled WGS sequence"/>
</dbReference>
<comment type="caution">
    <text evidence="2">The sequence shown here is derived from an EMBL/GenBank/DDBJ whole genome shotgun (WGS) entry which is preliminary data.</text>
</comment>
<name>A0AA40KW29_9HYME</name>
<accession>A0AA40KW29</accession>
<feature type="region of interest" description="Disordered" evidence="1">
    <location>
        <begin position="1"/>
        <end position="54"/>
    </location>
</feature>
<sequence length="54" mass="6362">MEMEKSGCKGHFRGKEQRENRKEQQIENSDKDNNKGYARGDDKEEKGMDRSKVE</sequence>
<dbReference type="AlphaFoldDB" id="A0AA40KW29"/>
<proteinExistence type="predicted"/>
<evidence type="ECO:0000313" key="2">
    <source>
        <dbReference type="EMBL" id="KAK1135001.1"/>
    </source>
</evidence>
<evidence type="ECO:0000313" key="3">
    <source>
        <dbReference type="Proteomes" id="UP001177670"/>
    </source>
</evidence>
<reference evidence="2" key="1">
    <citation type="submission" date="2021-10" db="EMBL/GenBank/DDBJ databases">
        <title>Melipona bicolor Genome sequencing and assembly.</title>
        <authorList>
            <person name="Araujo N.S."/>
            <person name="Arias M.C."/>
        </authorList>
    </citation>
    <scope>NUCLEOTIDE SEQUENCE</scope>
    <source>
        <strain evidence="2">USP_2M_L1-L4_2017</strain>
        <tissue evidence="2">Whole body</tissue>
    </source>
</reference>
<protein>
    <submittedName>
        <fullName evidence="2">Uncharacterized protein</fullName>
    </submittedName>
</protein>
<dbReference type="EMBL" id="JAHYIQ010000002">
    <property type="protein sequence ID" value="KAK1135001.1"/>
    <property type="molecule type" value="Genomic_DNA"/>
</dbReference>
<organism evidence="2 3">
    <name type="scientific">Melipona bicolor</name>
    <dbReference type="NCBI Taxonomy" id="60889"/>
    <lineage>
        <taxon>Eukaryota</taxon>
        <taxon>Metazoa</taxon>
        <taxon>Ecdysozoa</taxon>
        <taxon>Arthropoda</taxon>
        <taxon>Hexapoda</taxon>
        <taxon>Insecta</taxon>
        <taxon>Pterygota</taxon>
        <taxon>Neoptera</taxon>
        <taxon>Endopterygota</taxon>
        <taxon>Hymenoptera</taxon>
        <taxon>Apocrita</taxon>
        <taxon>Aculeata</taxon>
        <taxon>Apoidea</taxon>
        <taxon>Anthophila</taxon>
        <taxon>Apidae</taxon>
        <taxon>Melipona</taxon>
    </lineage>
</organism>
<gene>
    <name evidence="2" type="ORF">K0M31_007769</name>
</gene>